<evidence type="ECO:0000256" key="6">
    <source>
        <dbReference type="ARBA" id="ARBA00022691"/>
    </source>
</evidence>
<dbReference type="InterPro" id="IPR005304">
    <property type="entry name" value="Rbsml_bgen_MeTrfase_EMG1/NEP1"/>
</dbReference>
<dbReference type="InterPro" id="IPR029026">
    <property type="entry name" value="tRNA_m1G_MTases_N"/>
</dbReference>
<dbReference type="InterPro" id="IPR029028">
    <property type="entry name" value="Alpha/beta_knot_MTases"/>
</dbReference>
<keyword evidence="4" id="KW-0489">Methyltransferase</keyword>
<keyword evidence="2" id="KW-0690">Ribosome biogenesis</keyword>
<sequence>MAVSIILTDASLCVQREKNGVAYLMDADRYEQNLVTARQANKRAKSENSKENYRSDILHQCLLSLLDSPLNKAKKLSIFLVTNDKKVVKVSSLFRIPRTWKLFSKVMTDFLTSSDGCLLAEDAEEPLLELLEPPLSRHLNETSRKILLTPDGNPVELRKFVSSTQHEKLDFFIGASSLENATATSLEIPFDYSISISNFILTASVCCSRLTHELELAFNVY</sequence>
<comment type="similarity">
    <text evidence="1">Belongs to the class IV-like SAM-binding methyltransferase superfamily. RNA methyltransferase NEP1 family.</text>
</comment>
<evidence type="ECO:0000256" key="5">
    <source>
        <dbReference type="ARBA" id="ARBA00022679"/>
    </source>
</evidence>
<evidence type="ECO:0000313" key="10">
    <source>
        <dbReference type="Proteomes" id="UP000823046"/>
    </source>
</evidence>
<organism evidence="9 10">
    <name type="scientific">Cardiosporidium cionae</name>
    <dbReference type="NCBI Taxonomy" id="476202"/>
    <lineage>
        <taxon>Eukaryota</taxon>
        <taxon>Sar</taxon>
        <taxon>Alveolata</taxon>
        <taxon>Apicomplexa</taxon>
        <taxon>Aconoidasida</taxon>
        <taxon>Nephromycida</taxon>
        <taxon>Cardiosporidium</taxon>
    </lineage>
</organism>
<proteinExistence type="inferred from homology"/>
<evidence type="ECO:0000256" key="2">
    <source>
        <dbReference type="ARBA" id="ARBA00022517"/>
    </source>
</evidence>
<evidence type="ECO:0000256" key="3">
    <source>
        <dbReference type="ARBA" id="ARBA00022552"/>
    </source>
</evidence>
<dbReference type="EMBL" id="JADAQX010000062">
    <property type="protein sequence ID" value="KAF8822348.1"/>
    <property type="molecule type" value="Genomic_DNA"/>
</dbReference>
<evidence type="ECO:0000256" key="4">
    <source>
        <dbReference type="ARBA" id="ARBA00022603"/>
    </source>
</evidence>
<gene>
    <name evidence="9" type="ORF">IE077_003953</name>
</gene>
<keyword evidence="7" id="KW-0699">rRNA-binding</keyword>
<keyword evidence="3" id="KW-0698">rRNA processing</keyword>
<dbReference type="Pfam" id="PF03587">
    <property type="entry name" value="EMG1"/>
    <property type="match status" value="1"/>
</dbReference>
<dbReference type="PANTHER" id="PTHR12636:SF5">
    <property type="entry name" value="RIBOSOMAL RNA SMALL SUBUNIT METHYLTRANSFERASE NEP1"/>
    <property type="match status" value="1"/>
</dbReference>
<accession>A0ABQ7JEF2</accession>
<keyword evidence="6" id="KW-0949">S-adenosyl-L-methionine</keyword>
<keyword evidence="10" id="KW-1185">Reference proteome</keyword>
<evidence type="ECO:0000256" key="8">
    <source>
        <dbReference type="ARBA" id="ARBA00022884"/>
    </source>
</evidence>
<comment type="caution">
    <text evidence="9">The sequence shown here is derived from an EMBL/GenBank/DDBJ whole genome shotgun (WGS) entry which is preliminary data.</text>
</comment>
<dbReference type="PANTHER" id="PTHR12636">
    <property type="entry name" value="NEP1/MRA1"/>
    <property type="match status" value="1"/>
</dbReference>
<name>A0ABQ7JEF2_9APIC</name>
<evidence type="ECO:0000256" key="7">
    <source>
        <dbReference type="ARBA" id="ARBA00022730"/>
    </source>
</evidence>
<dbReference type="Proteomes" id="UP000823046">
    <property type="component" value="Unassembled WGS sequence"/>
</dbReference>
<keyword evidence="8" id="KW-0694">RNA-binding</keyword>
<keyword evidence="5" id="KW-0808">Transferase</keyword>
<evidence type="ECO:0000256" key="1">
    <source>
        <dbReference type="ARBA" id="ARBA00008115"/>
    </source>
</evidence>
<evidence type="ECO:0000313" key="9">
    <source>
        <dbReference type="EMBL" id="KAF8822348.1"/>
    </source>
</evidence>
<dbReference type="SUPFAM" id="SSF75217">
    <property type="entry name" value="alpha/beta knot"/>
    <property type="match status" value="1"/>
</dbReference>
<protein>
    <recommendedName>
        <fullName evidence="11">Ribosomal RNA small subunit methyltransferase NEP1</fullName>
    </recommendedName>
</protein>
<reference evidence="9 10" key="1">
    <citation type="journal article" date="2020" name="bioRxiv">
        <title>Metabolic contributions of an alphaproteobacterial endosymbiont in the apicomplexan Cardiosporidium cionae.</title>
        <authorList>
            <person name="Hunter E.S."/>
            <person name="Paight C.J."/>
            <person name="Lane C.E."/>
        </authorList>
    </citation>
    <scope>NUCLEOTIDE SEQUENCE [LARGE SCALE GENOMIC DNA]</scope>
    <source>
        <strain evidence="9">ESH_2018</strain>
    </source>
</reference>
<dbReference type="Gene3D" id="3.40.1280.10">
    <property type="match status" value="1"/>
</dbReference>
<evidence type="ECO:0008006" key="11">
    <source>
        <dbReference type="Google" id="ProtNLM"/>
    </source>
</evidence>